<dbReference type="PROSITE" id="PS50812">
    <property type="entry name" value="PWWP"/>
    <property type="match status" value="1"/>
</dbReference>
<dbReference type="SMART" id="SM00293">
    <property type="entry name" value="PWWP"/>
    <property type="match status" value="1"/>
</dbReference>
<dbReference type="PANTHER" id="PTHR12550:SF70">
    <property type="entry name" value="JIL-1 ANCHORING AND STABILIZING PROTEIN, ISOFORM A"/>
    <property type="match status" value="1"/>
</dbReference>
<dbReference type="EMBL" id="HBUF01512559">
    <property type="protein sequence ID" value="CAG6747034.1"/>
    <property type="molecule type" value="Transcribed_RNA"/>
</dbReference>
<evidence type="ECO:0000313" key="2">
    <source>
        <dbReference type="EMBL" id="CAG6747034.1"/>
    </source>
</evidence>
<reference evidence="2" key="1">
    <citation type="submission" date="2021-05" db="EMBL/GenBank/DDBJ databases">
        <authorList>
            <person name="Alioto T."/>
            <person name="Alioto T."/>
            <person name="Gomez Garrido J."/>
        </authorList>
    </citation>
    <scope>NUCLEOTIDE SEQUENCE</scope>
</reference>
<protein>
    <submittedName>
        <fullName evidence="2">Hepatoma-derived growth factor-related protein 2</fullName>
    </submittedName>
</protein>
<name>A0A8D8ZG36_9HEMI</name>
<dbReference type="SUPFAM" id="SSF63748">
    <property type="entry name" value="Tudor/PWWP/MBT"/>
    <property type="match status" value="1"/>
</dbReference>
<evidence type="ECO:0000259" key="1">
    <source>
        <dbReference type="PROSITE" id="PS50812"/>
    </source>
</evidence>
<accession>A0A8D8ZG36</accession>
<dbReference type="InterPro" id="IPR000313">
    <property type="entry name" value="PWWP_dom"/>
</dbReference>
<proteinExistence type="predicted"/>
<dbReference type="Gene3D" id="2.30.30.140">
    <property type="match status" value="1"/>
</dbReference>
<sequence length="130" mass="15345">MSAKTNNSVENISLNDRVFAKMKSYPIWPAKIIEILDNDKVKVFFYGTHDCAIVPLSNVTKYEKLKNNIPKTKLKAYPAAVKEIKQDVNNKLFSCEKIKRYQKIQMRKKTMLVGKPKQRLKRRTQRKEKW</sequence>
<dbReference type="Pfam" id="PF00855">
    <property type="entry name" value="PWWP"/>
    <property type="match status" value="1"/>
</dbReference>
<dbReference type="PANTHER" id="PTHR12550">
    <property type="entry name" value="HEPATOMA-DERIVED GROWTH FACTOR-RELATED"/>
    <property type="match status" value="1"/>
</dbReference>
<dbReference type="AlphaFoldDB" id="A0A8D8ZG36"/>
<organism evidence="2">
    <name type="scientific">Cacopsylla melanoneura</name>
    <dbReference type="NCBI Taxonomy" id="428564"/>
    <lineage>
        <taxon>Eukaryota</taxon>
        <taxon>Metazoa</taxon>
        <taxon>Ecdysozoa</taxon>
        <taxon>Arthropoda</taxon>
        <taxon>Hexapoda</taxon>
        <taxon>Insecta</taxon>
        <taxon>Pterygota</taxon>
        <taxon>Neoptera</taxon>
        <taxon>Paraneoptera</taxon>
        <taxon>Hemiptera</taxon>
        <taxon>Sternorrhyncha</taxon>
        <taxon>Psylloidea</taxon>
        <taxon>Psyllidae</taxon>
        <taxon>Psyllinae</taxon>
        <taxon>Cacopsylla</taxon>
    </lineage>
</organism>
<feature type="domain" description="PWWP" evidence="1">
    <location>
        <begin position="14"/>
        <end position="65"/>
    </location>
</feature>